<reference evidence="2 3" key="1">
    <citation type="submission" date="2015-01" db="EMBL/GenBank/DDBJ databases">
        <title>Draft genome sequence of Pedobacter sp. NL19 isolated from sludge of an effluent treatment pond in an abandoned uranium mine.</title>
        <authorList>
            <person name="Santos T."/>
            <person name="Caetano T."/>
            <person name="Covas C."/>
            <person name="Cruz A."/>
            <person name="Mendo S."/>
        </authorList>
    </citation>
    <scope>NUCLEOTIDE SEQUENCE [LARGE SCALE GENOMIC DNA]</scope>
    <source>
        <strain evidence="2 3">NL19</strain>
    </source>
</reference>
<dbReference type="PROSITE" id="PS51257">
    <property type="entry name" value="PROKAR_LIPOPROTEIN"/>
    <property type="match status" value="1"/>
</dbReference>
<dbReference type="OrthoDB" id="9947777at2"/>
<dbReference type="AlphaFoldDB" id="A0A0D0GHN7"/>
<keyword evidence="3" id="KW-1185">Reference proteome</keyword>
<protein>
    <recommendedName>
        <fullName evidence="4">Lipoprotein</fullName>
    </recommendedName>
</protein>
<dbReference type="Proteomes" id="UP000032049">
    <property type="component" value="Unassembled WGS sequence"/>
</dbReference>
<dbReference type="EMBL" id="JXRA01000055">
    <property type="protein sequence ID" value="KIO76777.1"/>
    <property type="molecule type" value="Genomic_DNA"/>
</dbReference>
<organism evidence="2 3">
    <name type="scientific">Pedobacter lusitanus</name>
    <dbReference type="NCBI Taxonomy" id="1503925"/>
    <lineage>
        <taxon>Bacteria</taxon>
        <taxon>Pseudomonadati</taxon>
        <taxon>Bacteroidota</taxon>
        <taxon>Sphingobacteriia</taxon>
        <taxon>Sphingobacteriales</taxon>
        <taxon>Sphingobacteriaceae</taxon>
        <taxon>Pedobacter</taxon>
    </lineage>
</organism>
<feature type="signal peptide" evidence="1">
    <location>
        <begin position="1"/>
        <end position="17"/>
    </location>
</feature>
<sequence length="83" mass="9504">MRILLMLVCLIILTAFGCKHPGDPNEFDRIVSLAYSNLTSTDFPDSTRLKLKKEKNFRFLRIKKDSVKMDSCNASADCFLKVM</sequence>
<keyword evidence="1" id="KW-0732">Signal</keyword>
<dbReference type="RefSeq" id="WP_041882636.1">
    <property type="nucleotide sequence ID" value="NZ_CP157278.1"/>
</dbReference>
<name>A0A0D0GHN7_9SPHI</name>
<evidence type="ECO:0000313" key="3">
    <source>
        <dbReference type="Proteomes" id="UP000032049"/>
    </source>
</evidence>
<proteinExistence type="predicted"/>
<gene>
    <name evidence="2" type="ORF">TH53_13245</name>
</gene>
<accession>A0A0D0GHN7</accession>
<evidence type="ECO:0000313" key="2">
    <source>
        <dbReference type="EMBL" id="KIO76777.1"/>
    </source>
</evidence>
<comment type="caution">
    <text evidence="2">The sequence shown here is derived from an EMBL/GenBank/DDBJ whole genome shotgun (WGS) entry which is preliminary data.</text>
</comment>
<evidence type="ECO:0008006" key="4">
    <source>
        <dbReference type="Google" id="ProtNLM"/>
    </source>
</evidence>
<evidence type="ECO:0000256" key="1">
    <source>
        <dbReference type="SAM" id="SignalP"/>
    </source>
</evidence>
<feature type="chain" id="PRO_5002210662" description="Lipoprotein" evidence="1">
    <location>
        <begin position="18"/>
        <end position="83"/>
    </location>
</feature>